<keyword evidence="14 16" id="KW-0472">Membrane</keyword>
<feature type="chain" id="PRO_5034503646" evidence="17">
    <location>
        <begin position="23"/>
        <end position="603"/>
    </location>
</feature>
<keyword evidence="7 16" id="KW-0812">Transmembrane</keyword>
<organism evidence="19 20">
    <name type="scientific">Candida albicans</name>
    <name type="common">Yeast</name>
    <dbReference type="NCBI Taxonomy" id="5476"/>
    <lineage>
        <taxon>Eukaryota</taxon>
        <taxon>Fungi</taxon>
        <taxon>Dikarya</taxon>
        <taxon>Ascomycota</taxon>
        <taxon>Saccharomycotina</taxon>
        <taxon>Pichiomycetes</taxon>
        <taxon>Debaryomycetaceae</taxon>
        <taxon>Candida/Lodderomyces clade</taxon>
        <taxon>Candida</taxon>
    </lineage>
</organism>
<comment type="cofactor">
    <cofactor evidence="1">
        <name>FAD</name>
        <dbReference type="ChEBI" id="CHEBI:57692"/>
    </cofactor>
</comment>
<keyword evidence="9" id="KW-0249">Electron transport</keyword>
<evidence type="ECO:0000313" key="19">
    <source>
        <dbReference type="EMBL" id="KAF6066636.1"/>
    </source>
</evidence>
<dbReference type="InterPro" id="IPR013112">
    <property type="entry name" value="FAD-bd_8"/>
</dbReference>
<dbReference type="Gene3D" id="3.40.50.80">
    <property type="entry name" value="Nucleotide-binding domain of ferredoxin-NADP reductase (FNR) module"/>
    <property type="match status" value="1"/>
</dbReference>
<comment type="caution">
    <text evidence="19">The sequence shown here is derived from an EMBL/GenBank/DDBJ whole genome shotgun (WGS) entry which is preliminary data.</text>
</comment>
<name>A0A8H6BV97_CANAX</name>
<dbReference type="Pfam" id="PF08030">
    <property type="entry name" value="NAD_binding_6"/>
    <property type="match status" value="1"/>
</dbReference>
<comment type="similarity">
    <text evidence="3">Belongs to the ferric reductase (FRE) family.</text>
</comment>
<dbReference type="InterPro" id="IPR039261">
    <property type="entry name" value="FNR_nucleotide-bd"/>
</dbReference>
<keyword evidence="6" id="KW-0285">Flavoprotein</keyword>
<evidence type="ECO:0000256" key="7">
    <source>
        <dbReference type="ARBA" id="ARBA00022692"/>
    </source>
</evidence>
<dbReference type="InterPro" id="IPR017927">
    <property type="entry name" value="FAD-bd_FR_type"/>
</dbReference>
<proteinExistence type="inferred from homology"/>
<feature type="transmembrane region" description="Helical" evidence="16">
    <location>
        <begin position="135"/>
        <end position="158"/>
    </location>
</feature>
<evidence type="ECO:0000256" key="6">
    <source>
        <dbReference type="ARBA" id="ARBA00022630"/>
    </source>
</evidence>
<keyword evidence="12" id="KW-0408">Iron</keyword>
<dbReference type="Pfam" id="PF01794">
    <property type="entry name" value="Ferric_reduct"/>
    <property type="match status" value="1"/>
</dbReference>
<dbReference type="GO" id="GO:0006826">
    <property type="term" value="P:iron ion transport"/>
    <property type="evidence" value="ECO:0007669"/>
    <property type="project" value="UniProtKB-KW"/>
</dbReference>
<dbReference type="FunFam" id="3.40.50.80:FF:000046">
    <property type="entry name" value="Probable ferric reductase transmembrane component"/>
    <property type="match status" value="1"/>
</dbReference>
<evidence type="ECO:0000256" key="3">
    <source>
        <dbReference type="ARBA" id="ARBA00006278"/>
    </source>
</evidence>
<dbReference type="InterPro" id="IPR051410">
    <property type="entry name" value="Ferric/Cupric_Reductase"/>
</dbReference>
<dbReference type="GO" id="GO:0005886">
    <property type="term" value="C:plasma membrane"/>
    <property type="evidence" value="ECO:0007669"/>
    <property type="project" value="TreeGrafter"/>
</dbReference>
<evidence type="ECO:0000256" key="15">
    <source>
        <dbReference type="ARBA" id="ARBA00023180"/>
    </source>
</evidence>
<feature type="transmembrane region" description="Helical" evidence="16">
    <location>
        <begin position="279"/>
        <end position="300"/>
    </location>
</feature>
<evidence type="ECO:0000256" key="16">
    <source>
        <dbReference type="SAM" id="Phobius"/>
    </source>
</evidence>
<dbReference type="AlphaFoldDB" id="A0A8H6BV97"/>
<evidence type="ECO:0000256" key="14">
    <source>
        <dbReference type="ARBA" id="ARBA00023136"/>
    </source>
</evidence>
<evidence type="ECO:0000256" key="9">
    <source>
        <dbReference type="ARBA" id="ARBA00022982"/>
    </source>
</evidence>
<keyword evidence="4" id="KW-0813">Transport</keyword>
<protein>
    <submittedName>
        <fullName evidence="19">Ferric reductase NAD binding domain family protein</fullName>
    </submittedName>
</protein>
<dbReference type="EMBL" id="JABWAD010000055">
    <property type="protein sequence ID" value="KAF6066636.1"/>
    <property type="molecule type" value="Genomic_DNA"/>
</dbReference>
<evidence type="ECO:0000256" key="4">
    <source>
        <dbReference type="ARBA" id="ARBA00022448"/>
    </source>
</evidence>
<dbReference type="PROSITE" id="PS51384">
    <property type="entry name" value="FAD_FR"/>
    <property type="match status" value="1"/>
</dbReference>
<dbReference type="Pfam" id="PF08022">
    <property type="entry name" value="FAD_binding_8"/>
    <property type="match status" value="1"/>
</dbReference>
<evidence type="ECO:0000256" key="1">
    <source>
        <dbReference type="ARBA" id="ARBA00001974"/>
    </source>
</evidence>
<keyword evidence="15" id="KW-0325">Glycoprotein</keyword>
<comment type="subcellular location">
    <subcellularLocation>
        <location evidence="2">Membrane</location>
        <topology evidence="2">Multi-pass membrane protein</topology>
    </subcellularLocation>
</comment>
<gene>
    <name evidence="19" type="ORF">FOB64_004111</name>
</gene>
<keyword evidence="5" id="KW-0410">Iron transport</keyword>
<sequence length="603" mass="69171">MKLLQYIIVFIITSLNGSLVAASVGSPFTLYKGSKPFYSCNNQISDTVSFCIEATDYQCLCTNKNYLATVAGCLKLYNWFNDSLQLYLQQAKSKNQIQNFNKSSPLETPFILNQTALMLYQQTYNMYYANLDNSLYYGAACLGYWLLMLLVIGLVNWTKVLFPNFVKKLTSPIVNKWRKYISAPATFKRKKAEEQRLFKIVSHLILSRFDSMIVFGFYILTSCKNYVSLFVIHAAAFSYLFGDNYNLVMSETNFIWAVVAIVCGGIIMFQALLYFRRKWYEVFLVAHIVLAIFWTVGLWYHVQYRGLARLFAFGFPQADITLIADETLKVQVQKPKYWKSVPGGHAFIHFLDTKYFWQSHPFTFIEEESGSIIFFCKVKDGITRSLYNRLLSSPGKSTKVRVTVEGPYGEPTPARYADSAVFLAGGNGIPGIYSEVVDAAQGSSTGEKKNKFKLVWVVREWKSLFWFYQELVNLKDLDIDTTIYVTRPESQAILSGDIHEKPKKDGVKVSVNKVDGEEEEEDSESDGMIDNIKSELDHIQFHEGRPNIEFLVDRFVEQSNGSIAFVACAHHSMVDEIRYYCAHKIDNPEKKRVDFYEQVQVWA</sequence>
<reference evidence="19 20" key="1">
    <citation type="submission" date="2020-03" db="EMBL/GenBank/DDBJ databases">
        <title>FDA dAtabase for Regulatory Grade micrObial Sequences (FDA-ARGOS): Supporting development and validation of Infectious Disease Dx tests.</title>
        <authorList>
            <person name="Campos J."/>
            <person name="Goldberg B."/>
            <person name="Tallon L."/>
            <person name="Sadzewicz L."/>
            <person name="Vavikolanu K."/>
            <person name="Mehta A."/>
            <person name="Aluvathingal J."/>
            <person name="Nadendla S."/>
            <person name="Nandy P."/>
            <person name="Geyer C."/>
            <person name="Yan Y."/>
            <person name="Sichtig H."/>
        </authorList>
    </citation>
    <scope>NUCLEOTIDE SEQUENCE [LARGE SCALE GENOMIC DNA]</scope>
    <source>
        <strain evidence="19 20">FDAARGOS_656</strain>
    </source>
</reference>
<dbReference type="GO" id="GO:0015677">
    <property type="term" value="P:copper ion import"/>
    <property type="evidence" value="ECO:0007669"/>
    <property type="project" value="TreeGrafter"/>
</dbReference>
<keyword evidence="17" id="KW-0732">Signal</keyword>
<dbReference type="InterPro" id="IPR013121">
    <property type="entry name" value="Fe_red_NAD-bd_6"/>
</dbReference>
<dbReference type="SUPFAM" id="SSF52343">
    <property type="entry name" value="Ferredoxin reductase-like, C-terminal NADP-linked domain"/>
    <property type="match status" value="1"/>
</dbReference>
<feature type="signal peptide" evidence="17">
    <location>
        <begin position="1"/>
        <end position="22"/>
    </location>
</feature>
<dbReference type="Proteomes" id="UP000536275">
    <property type="component" value="Unassembled WGS sequence"/>
</dbReference>
<dbReference type="InterPro" id="IPR013130">
    <property type="entry name" value="Fe3_Rdtase_TM_dom"/>
</dbReference>
<keyword evidence="11" id="KW-0560">Oxidoreductase</keyword>
<dbReference type="PANTHER" id="PTHR32361">
    <property type="entry name" value="FERRIC/CUPRIC REDUCTASE TRANSMEMBRANE COMPONENT"/>
    <property type="match status" value="1"/>
</dbReference>
<evidence type="ECO:0000256" key="11">
    <source>
        <dbReference type="ARBA" id="ARBA00023002"/>
    </source>
</evidence>
<dbReference type="GO" id="GO:0006879">
    <property type="term" value="P:intracellular iron ion homeostasis"/>
    <property type="evidence" value="ECO:0007669"/>
    <property type="project" value="TreeGrafter"/>
</dbReference>
<keyword evidence="13" id="KW-0406">Ion transport</keyword>
<feature type="transmembrane region" description="Helical" evidence="16">
    <location>
        <begin position="254"/>
        <end position="273"/>
    </location>
</feature>
<evidence type="ECO:0000256" key="10">
    <source>
        <dbReference type="ARBA" id="ARBA00022989"/>
    </source>
</evidence>
<evidence type="ECO:0000256" key="5">
    <source>
        <dbReference type="ARBA" id="ARBA00022496"/>
    </source>
</evidence>
<dbReference type="PANTHER" id="PTHR32361:SF9">
    <property type="entry name" value="FERRIC REDUCTASE TRANSMEMBRANE COMPONENT 3-RELATED"/>
    <property type="match status" value="1"/>
</dbReference>
<accession>A0A8H6BV97</accession>
<feature type="domain" description="FAD-binding FR-type" evidence="18">
    <location>
        <begin position="310"/>
        <end position="414"/>
    </location>
</feature>
<evidence type="ECO:0000256" key="8">
    <source>
        <dbReference type="ARBA" id="ARBA00022827"/>
    </source>
</evidence>
<evidence type="ECO:0000256" key="2">
    <source>
        <dbReference type="ARBA" id="ARBA00004141"/>
    </source>
</evidence>
<keyword evidence="8" id="KW-0274">FAD</keyword>
<dbReference type="CDD" id="cd06186">
    <property type="entry name" value="NOX_Duox_like_FAD_NADP"/>
    <property type="match status" value="1"/>
</dbReference>
<evidence type="ECO:0000256" key="13">
    <source>
        <dbReference type="ARBA" id="ARBA00023065"/>
    </source>
</evidence>
<keyword evidence="10 16" id="KW-1133">Transmembrane helix</keyword>
<evidence type="ECO:0000259" key="18">
    <source>
        <dbReference type="PROSITE" id="PS51384"/>
    </source>
</evidence>
<evidence type="ECO:0000313" key="20">
    <source>
        <dbReference type="Proteomes" id="UP000536275"/>
    </source>
</evidence>
<evidence type="ECO:0000256" key="12">
    <source>
        <dbReference type="ARBA" id="ARBA00023004"/>
    </source>
</evidence>
<feature type="transmembrane region" description="Helical" evidence="16">
    <location>
        <begin position="226"/>
        <end position="242"/>
    </location>
</feature>
<dbReference type="GO" id="GO:0000293">
    <property type="term" value="F:ferric-chelate reductase activity"/>
    <property type="evidence" value="ECO:0007669"/>
    <property type="project" value="UniProtKB-ARBA"/>
</dbReference>
<evidence type="ECO:0000256" key="17">
    <source>
        <dbReference type="SAM" id="SignalP"/>
    </source>
</evidence>